<organism evidence="1 2">
    <name type="scientific">Dentiscutata erythropus</name>
    <dbReference type="NCBI Taxonomy" id="1348616"/>
    <lineage>
        <taxon>Eukaryota</taxon>
        <taxon>Fungi</taxon>
        <taxon>Fungi incertae sedis</taxon>
        <taxon>Mucoromycota</taxon>
        <taxon>Glomeromycotina</taxon>
        <taxon>Glomeromycetes</taxon>
        <taxon>Diversisporales</taxon>
        <taxon>Gigasporaceae</taxon>
        <taxon>Dentiscutata</taxon>
    </lineage>
</organism>
<dbReference type="AlphaFoldDB" id="A0A9N9F0V5"/>
<protein>
    <submittedName>
        <fullName evidence="1">14068_t:CDS:1</fullName>
    </submittedName>
</protein>
<accession>A0A9N9F0V5</accession>
<dbReference type="EMBL" id="CAJVPY010000997">
    <property type="protein sequence ID" value="CAG8502601.1"/>
    <property type="molecule type" value="Genomic_DNA"/>
</dbReference>
<gene>
    <name evidence="1" type="ORF">DERYTH_LOCUS2978</name>
</gene>
<keyword evidence="2" id="KW-1185">Reference proteome</keyword>
<reference evidence="1" key="1">
    <citation type="submission" date="2021-06" db="EMBL/GenBank/DDBJ databases">
        <authorList>
            <person name="Kallberg Y."/>
            <person name="Tangrot J."/>
            <person name="Rosling A."/>
        </authorList>
    </citation>
    <scope>NUCLEOTIDE SEQUENCE</scope>
    <source>
        <strain evidence="1">MA453B</strain>
    </source>
</reference>
<evidence type="ECO:0000313" key="2">
    <source>
        <dbReference type="Proteomes" id="UP000789405"/>
    </source>
</evidence>
<evidence type="ECO:0000313" key="1">
    <source>
        <dbReference type="EMBL" id="CAG8502601.1"/>
    </source>
</evidence>
<name>A0A9N9F0V5_9GLOM</name>
<proteinExistence type="predicted"/>
<sequence length="213" mass="24491">MISGKGQDEVQHIMLEADSRKLGIVKIYFGNKIALPNGEVATGLKLEAINPSFDHEVKCKAFQWDAARPERKLVFNHGLQCLEQSVFLDTYQSVFRPITVALKINVDHEMRVKEFDRFLYAGMIEVAEIGGHDIQTKSHYRNYSKGIQLIPPGHHNKSAKYYNNEEHLMLILHSHSSPVHQFQYPCRNHAIFLMQCGETTHTSFDIFVLRIIK</sequence>
<dbReference type="Proteomes" id="UP000789405">
    <property type="component" value="Unassembled WGS sequence"/>
</dbReference>
<comment type="caution">
    <text evidence="1">The sequence shown here is derived from an EMBL/GenBank/DDBJ whole genome shotgun (WGS) entry which is preliminary data.</text>
</comment>